<dbReference type="GO" id="GO:0006826">
    <property type="term" value="P:iron ion transport"/>
    <property type="evidence" value="ECO:0007669"/>
    <property type="project" value="UniProtKB-KW"/>
</dbReference>
<evidence type="ECO:0000313" key="14">
    <source>
        <dbReference type="EMBL" id="ODM23209.1"/>
    </source>
</evidence>
<dbReference type="InterPro" id="IPR020895">
    <property type="entry name" value="Frataxin_CS"/>
</dbReference>
<dbReference type="GO" id="GO:0034986">
    <property type="term" value="F:iron chaperone activity"/>
    <property type="evidence" value="ECO:0007669"/>
    <property type="project" value="TreeGrafter"/>
</dbReference>
<keyword evidence="15" id="KW-1185">Reference proteome</keyword>
<dbReference type="VEuPathDB" id="FungiDB:SI65_00798"/>
<organism evidence="14 15">
    <name type="scientific">Aspergillus cristatus</name>
    <name type="common">Chinese Fuzhuan brick tea-fermentation fungus</name>
    <name type="synonym">Eurotium cristatum</name>
    <dbReference type="NCBI Taxonomy" id="573508"/>
    <lineage>
        <taxon>Eukaryota</taxon>
        <taxon>Fungi</taxon>
        <taxon>Dikarya</taxon>
        <taxon>Ascomycota</taxon>
        <taxon>Pezizomycotina</taxon>
        <taxon>Eurotiomycetes</taxon>
        <taxon>Eurotiomycetidae</taxon>
        <taxon>Eurotiales</taxon>
        <taxon>Aspergillaceae</taxon>
        <taxon>Aspergillus</taxon>
        <taxon>Aspergillus subgen. Aspergillus</taxon>
    </lineage>
</organism>
<reference evidence="14 15" key="1">
    <citation type="journal article" date="2016" name="BMC Genomics">
        <title>Comparative genomic and transcriptomic analyses of the Fuzhuan brick tea-fermentation fungus Aspergillus cristatus.</title>
        <authorList>
            <person name="Ge Y."/>
            <person name="Wang Y."/>
            <person name="Liu Y."/>
            <person name="Tan Y."/>
            <person name="Ren X."/>
            <person name="Zhang X."/>
            <person name="Hyde K.D."/>
            <person name="Liu Y."/>
            <person name="Liu Z."/>
        </authorList>
    </citation>
    <scope>NUCLEOTIDE SEQUENCE [LARGE SCALE GENOMIC DNA]</scope>
    <source>
        <strain evidence="14 15">GZAAS20.1005</strain>
    </source>
</reference>
<dbReference type="GO" id="GO:0016226">
    <property type="term" value="P:iron-sulfur cluster assembly"/>
    <property type="evidence" value="ECO:0007669"/>
    <property type="project" value="InterPro"/>
</dbReference>
<dbReference type="PANTHER" id="PTHR16821">
    <property type="entry name" value="FRATAXIN"/>
    <property type="match status" value="1"/>
</dbReference>
<evidence type="ECO:0000256" key="7">
    <source>
        <dbReference type="ARBA" id="ARBA00022946"/>
    </source>
</evidence>
<dbReference type="GO" id="GO:0051537">
    <property type="term" value="F:2 iron, 2 sulfur cluster binding"/>
    <property type="evidence" value="ECO:0007669"/>
    <property type="project" value="TreeGrafter"/>
</dbReference>
<dbReference type="PROSITE" id="PS50810">
    <property type="entry name" value="FRATAXIN_2"/>
    <property type="match status" value="1"/>
</dbReference>
<keyword evidence="6" id="KW-0410">Iron transport</keyword>
<feature type="region of interest" description="Disordered" evidence="13">
    <location>
        <begin position="50"/>
        <end position="70"/>
    </location>
</feature>
<evidence type="ECO:0000256" key="2">
    <source>
        <dbReference type="ARBA" id="ARBA00008183"/>
    </source>
</evidence>
<keyword evidence="8" id="KW-0560">Oxidoreductase</keyword>
<evidence type="ECO:0000256" key="6">
    <source>
        <dbReference type="ARBA" id="ARBA00022496"/>
    </source>
</evidence>
<keyword evidence="5" id="KW-0813">Transport</keyword>
<evidence type="ECO:0000256" key="4">
    <source>
        <dbReference type="ARBA" id="ARBA00022434"/>
    </source>
</evidence>
<dbReference type="PROSITE" id="PS01344">
    <property type="entry name" value="FRATAXIN_1"/>
    <property type="match status" value="1"/>
</dbReference>
<dbReference type="InterPro" id="IPR036524">
    <property type="entry name" value="Frataxin/CyaY_sf"/>
</dbReference>
<comment type="subcellular location">
    <subcellularLocation>
        <location evidence="1">Mitochondrion</location>
    </subcellularLocation>
</comment>
<dbReference type="GO" id="GO:0004322">
    <property type="term" value="F:ferroxidase activity"/>
    <property type="evidence" value="ECO:0007669"/>
    <property type="project" value="UniProtKB-EC"/>
</dbReference>
<comment type="catalytic activity">
    <reaction evidence="12">
        <text>4 Fe(2+) + O2 + 4 H(+) = 4 Fe(3+) + 2 H2O</text>
        <dbReference type="Rhea" id="RHEA:11148"/>
        <dbReference type="ChEBI" id="CHEBI:15377"/>
        <dbReference type="ChEBI" id="CHEBI:15378"/>
        <dbReference type="ChEBI" id="CHEBI:15379"/>
        <dbReference type="ChEBI" id="CHEBI:29033"/>
        <dbReference type="ChEBI" id="CHEBI:29034"/>
        <dbReference type="EC" id="1.16.3.1"/>
    </reaction>
</comment>
<accession>A0A1E3BQI5</accession>
<gene>
    <name evidence="14" type="ORF">SI65_00798</name>
</gene>
<keyword evidence="9" id="KW-0408">Iron</keyword>
<dbReference type="Gene3D" id="3.30.920.10">
    <property type="entry name" value="Frataxin/CyaY"/>
    <property type="match status" value="1"/>
</dbReference>
<keyword evidence="7" id="KW-0809">Transit peptide</keyword>
<dbReference type="GO" id="GO:0005739">
    <property type="term" value="C:mitochondrion"/>
    <property type="evidence" value="ECO:0007669"/>
    <property type="project" value="UniProtKB-SubCell"/>
</dbReference>
<dbReference type="SUPFAM" id="SSF55387">
    <property type="entry name" value="Frataxin/Nqo15-like"/>
    <property type="match status" value="1"/>
</dbReference>
<keyword evidence="4" id="KW-0409">Iron storage</keyword>
<dbReference type="GO" id="GO:0008199">
    <property type="term" value="F:ferric iron binding"/>
    <property type="evidence" value="ECO:0007669"/>
    <property type="project" value="InterPro"/>
</dbReference>
<protein>
    <recommendedName>
        <fullName evidence="3">ferroxidase</fullName>
        <ecNumber evidence="3">1.16.3.1</ecNumber>
    </recommendedName>
</protein>
<evidence type="ECO:0000256" key="12">
    <source>
        <dbReference type="ARBA" id="ARBA00047990"/>
    </source>
</evidence>
<dbReference type="Pfam" id="PF01491">
    <property type="entry name" value="Frataxin_Cyay"/>
    <property type="match status" value="1"/>
</dbReference>
<dbReference type="PANTHER" id="PTHR16821:SF2">
    <property type="entry name" value="FRATAXIN, MITOCHONDRIAL"/>
    <property type="match status" value="1"/>
</dbReference>
<dbReference type="STRING" id="573508.A0A1E3BQI5"/>
<dbReference type="FunFam" id="3.30.920.10:FF:000004">
    <property type="entry name" value="Mitochondrial chaperone Frataxin"/>
    <property type="match status" value="1"/>
</dbReference>
<evidence type="ECO:0000256" key="8">
    <source>
        <dbReference type="ARBA" id="ARBA00023002"/>
    </source>
</evidence>
<evidence type="ECO:0000256" key="5">
    <source>
        <dbReference type="ARBA" id="ARBA00022448"/>
    </source>
</evidence>
<dbReference type="GO" id="GO:0008198">
    <property type="term" value="F:ferrous iron binding"/>
    <property type="evidence" value="ECO:0007669"/>
    <property type="project" value="TreeGrafter"/>
</dbReference>
<evidence type="ECO:0000256" key="10">
    <source>
        <dbReference type="ARBA" id="ARBA00023065"/>
    </source>
</evidence>
<dbReference type="InterPro" id="IPR017789">
    <property type="entry name" value="Frataxin"/>
</dbReference>
<dbReference type="SMART" id="SM01219">
    <property type="entry name" value="Frataxin_Cyay"/>
    <property type="match status" value="1"/>
</dbReference>
<dbReference type="OrthoDB" id="1897642at2759"/>
<sequence>MLPRVPRAILSAIRPSLRISQIAAPAAIHPQVPQQPQPALRRSFHSSPIARKGIHPESSDPPAPKPQSHNVAGAAVHITEPTPLTDVQYYEYSEHYLESLLNEVERTAQEDASDLEGEYNAGVLNIISPDIGTFVLNKQPPNKQIWLSSPISGPKRYDWVVEGEGQNEKQGTRTNVSGQWIYLRDGSNLTDLLNSELGLNLPKDIYSEKLY</sequence>
<keyword evidence="10" id="KW-0406">Ion transport</keyword>
<dbReference type="AlphaFoldDB" id="A0A1E3BQI5"/>
<comment type="caution">
    <text evidence="14">The sequence shown here is derived from an EMBL/GenBank/DDBJ whole genome shotgun (WGS) entry which is preliminary data.</text>
</comment>
<evidence type="ECO:0000256" key="3">
    <source>
        <dbReference type="ARBA" id="ARBA00013107"/>
    </source>
</evidence>
<evidence type="ECO:0000256" key="9">
    <source>
        <dbReference type="ARBA" id="ARBA00023004"/>
    </source>
</evidence>
<dbReference type="GO" id="GO:0006879">
    <property type="term" value="P:intracellular iron ion homeostasis"/>
    <property type="evidence" value="ECO:0007669"/>
    <property type="project" value="UniProtKB-KW"/>
</dbReference>
<evidence type="ECO:0000256" key="11">
    <source>
        <dbReference type="ARBA" id="ARBA00023128"/>
    </source>
</evidence>
<dbReference type="EMBL" id="JXNT01000001">
    <property type="protein sequence ID" value="ODM23209.1"/>
    <property type="molecule type" value="Genomic_DNA"/>
</dbReference>
<evidence type="ECO:0000256" key="13">
    <source>
        <dbReference type="SAM" id="MobiDB-lite"/>
    </source>
</evidence>
<comment type="similarity">
    <text evidence="2">Belongs to the frataxin family.</text>
</comment>
<evidence type="ECO:0000313" key="15">
    <source>
        <dbReference type="Proteomes" id="UP000094569"/>
    </source>
</evidence>
<dbReference type="Proteomes" id="UP000094569">
    <property type="component" value="Unassembled WGS sequence"/>
</dbReference>
<proteinExistence type="inferred from homology"/>
<dbReference type="NCBIfam" id="TIGR03422">
    <property type="entry name" value="mito_frataxin"/>
    <property type="match status" value="1"/>
</dbReference>
<evidence type="ECO:0000256" key="1">
    <source>
        <dbReference type="ARBA" id="ARBA00004173"/>
    </source>
</evidence>
<keyword evidence="11" id="KW-0496">Mitochondrion</keyword>
<name>A0A1E3BQI5_ASPCR</name>
<dbReference type="EC" id="1.16.3.1" evidence="3"/>
<dbReference type="InterPro" id="IPR002908">
    <property type="entry name" value="Frataxin/CyaY"/>
</dbReference>
<dbReference type="NCBIfam" id="TIGR03421">
    <property type="entry name" value="FeS_CyaY"/>
    <property type="match status" value="1"/>
</dbReference>